<protein>
    <submittedName>
        <fullName evidence="3">Uncharacterized protein</fullName>
    </submittedName>
</protein>
<feature type="domain" description="Stomatal closure-related actin-binding protein coiled-coil" evidence="2">
    <location>
        <begin position="47"/>
        <end position="95"/>
    </location>
</feature>
<sequence length="96" mass="10951">MREIVVCETTFLLEQQHCLFIRDLANKFEKGLAIDAKLSKKAIIKEVASLRKHVYLKNLKMSLSLKGNVARRNKDDVKEAIAMVDALAVQLIQREV</sequence>
<dbReference type="Pfam" id="PF16712">
    <property type="entry name" value="SCAB_CC"/>
    <property type="match status" value="1"/>
</dbReference>
<comment type="caution">
    <text evidence="3">The sequence shown here is derived from an EMBL/GenBank/DDBJ whole genome shotgun (WGS) entry which is preliminary data.</text>
</comment>
<dbReference type="EMBL" id="JARKNE010000008">
    <property type="protein sequence ID" value="KAK5812015.1"/>
    <property type="molecule type" value="Genomic_DNA"/>
</dbReference>
<evidence type="ECO:0000313" key="4">
    <source>
        <dbReference type="Proteomes" id="UP001358586"/>
    </source>
</evidence>
<feature type="domain" description="Stomatal closure-related actin-binding protein actin-binding" evidence="1">
    <location>
        <begin position="1"/>
        <end position="42"/>
    </location>
</feature>
<dbReference type="InterPro" id="IPR032009">
    <property type="entry name" value="SCAB_CC"/>
</dbReference>
<evidence type="ECO:0000259" key="2">
    <source>
        <dbReference type="Pfam" id="PF16712"/>
    </source>
</evidence>
<dbReference type="InterPro" id="IPR039640">
    <property type="entry name" value="SCAB"/>
</dbReference>
<dbReference type="Gene3D" id="1.20.5.440">
    <property type="entry name" value="ATP synthase delta/epsilon subunit, C-terminal domain"/>
    <property type="match status" value="1"/>
</dbReference>
<dbReference type="PANTHER" id="PTHR31172">
    <property type="entry name" value="STOMATAL CLOSURE-RELATED ACTIN-BINDING PROTEIN 1"/>
    <property type="match status" value="1"/>
</dbReference>
<reference evidence="3 4" key="1">
    <citation type="submission" date="2023-03" db="EMBL/GenBank/DDBJ databases">
        <title>WGS of Gossypium arboreum.</title>
        <authorList>
            <person name="Yu D."/>
        </authorList>
    </citation>
    <scope>NUCLEOTIDE SEQUENCE [LARGE SCALE GENOMIC DNA]</scope>
    <source>
        <tissue evidence="3">Leaf</tissue>
    </source>
</reference>
<name>A0ABR0P073_GOSAR</name>
<organism evidence="3 4">
    <name type="scientific">Gossypium arboreum</name>
    <name type="common">Tree cotton</name>
    <name type="synonym">Gossypium nanking</name>
    <dbReference type="NCBI Taxonomy" id="29729"/>
    <lineage>
        <taxon>Eukaryota</taxon>
        <taxon>Viridiplantae</taxon>
        <taxon>Streptophyta</taxon>
        <taxon>Embryophyta</taxon>
        <taxon>Tracheophyta</taxon>
        <taxon>Spermatophyta</taxon>
        <taxon>Magnoliopsida</taxon>
        <taxon>eudicotyledons</taxon>
        <taxon>Gunneridae</taxon>
        <taxon>Pentapetalae</taxon>
        <taxon>rosids</taxon>
        <taxon>malvids</taxon>
        <taxon>Malvales</taxon>
        <taxon>Malvaceae</taxon>
        <taxon>Malvoideae</taxon>
        <taxon>Gossypium</taxon>
    </lineage>
</organism>
<dbReference type="PANTHER" id="PTHR31172:SF3">
    <property type="entry name" value="STOMATAL CLOSURE-RELATED ACTIN-BINDING PROTEIN 1"/>
    <property type="match status" value="1"/>
</dbReference>
<dbReference type="Pfam" id="PF16711">
    <property type="entry name" value="SCAB-ABD"/>
    <property type="match status" value="1"/>
</dbReference>
<keyword evidence="4" id="KW-1185">Reference proteome</keyword>
<proteinExistence type="predicted"/>
<dbReference type="InterPro" id="IPR032012">
    <property type="entry name" value="SCAB-ABD"/>
</dbReference>
<dbReference type="Proteomes" id="UP001358586">
    <property type="component" value="Chromosome 8"/>
</dbReference>
<gene>
    <name evidence="3" type="ORF">PVK06_027409</name>
</gene>
<evidence type="ECO:0000259" key="1">
    <source>
        <dbReference type="Pfam" id="PF16711"/>
    </source>
</evidence>
<accession>A0ABR0P073</accession>
<evidence type="ECO:0000313" key="3">
    <source>
        <dbReference type="EMBL" id="KAK5812015.1"/>
    </source>
</evidence>